<dbReference type="GO" id="GO:0012505">
    <property type="term" value="C:endomembrane system"/>
    <property type="evidence" value="ECO:0007669"/>
    <property type="project" value="UniProtKB-SubCell"/>
</dbReference>
<dbReference type="InterPro" id="IPR010652">
    <property type="entry name" value="DUF1232"/>
</dbReference>
<keyword evidence="8" id="KW-1185">Reference proteome</keyword>
<name>A0A6B3LG79_9BACT</name>
<evidence type="ECO:0000256" key="2">
    <source>
        <dbReference type="ARBA" id="ARBA00022692"/>
    </source>
</evidence>
<dbReference type="Proteomes" id="UP000474777">
    <property type="component" value="Unassembled WGS sequence"/>
</dbReference>
<dbReference type="Pfam" id="PF06803">
    <property type="entry name" value="DUF1232"/>
    <property type="match status" value="1"/>
</dbReference>
<comment type="caution">
    <text evidence="7">The sequence shown here is derived from an EMBL/GenBank/DDBJ whole genome shotgun (WGS) entry which is preliminary data.</text>
</comment>
<feature type="region of interest" description="Disordered" evidence="5">
    <location>
        <begin position="138"/>
        <end position="181"/>
    </location>
</feature>
<feature type="domain" description="DUF1232" evidence="6">
    <location>
        <begin position="90"/>
        <end position="121"/>
    </location>
</feature>
<evidence type="ECO:0000259" key="6">
    <source>
        <dbReference type="Pfam" id="PF06803"/>
    </source>
</evidence>
<organism evidence="7 8">
    <name type="scientific">Pontibacter burrus</name>
    <dbReference type="NCBI Taxonomy" id="2704466"/>
    <lineage>
        <taxon>Bacteria</taxon>
        <taxon>Pseudomonadati</taxon>
        <taxon>Bacteroidota</taxon>
        <taxon>Cytophagia</taxon>
        <taxon>Cytophagales</taxon>
        <taxon>Hymenobacteraceae</taxon>
        <taxon>Pontibacter</taxon>
    </lineage>
</organism>
<evidence type="ECO:0000256" key="5">
    <source>
        <dbReference type="SAM" id="MobiDB-lite"/>
    </source>
</evidence>
<feature type="compositionally biased region" description="Polar residues" evidence="5">
    <location>
        <begin position="145"/>
        <end position="156"/>
    </location>
</feature>
<evidence type="ECO:0000256" key="4">
    <source>
        <dbReference type="ARBA" id="ARBA00023136"/>
    </source>
</evidence>
<protein>
    <submittedName>
        <fullName evidence="7">DUF1232 domain-containing protein</fullName>
    </submittedName>
</protein>
<evidence type="ECO:0000313" key="7">
    <source>
        <dbReference type="EMBL" id="NEM96072.1"/>
    </source>
</evidence>
<proteinExistence type="predicted"/>
<keyword evidence="4" id="KW-0472">Membrane</keyword>
<dbReference type="EMBL" id="JAAGWD010000001">
    <property type="protein sequence ID" value="NEM96072.1"/>
    <property type="molecule type" value="Genomic_DNA"/>
</dbReference>
<keyword evidence="2" id="KW-0812">Transmembrane</keyword>
<evidence type="ECO:0000256" key="3">
    <source>
        <dbReference type="ARBA" id="ARBA00022989"/>
    </source>
</evidence>
<reference evidence="7 8" key="1">
    <citation type="submission" date="2020-02" db="EMBL/GenBank/DDBJ databases">
        <authorList>
            <person name="Kim M.K."/>
        </authorList>
    </citation>
    <scope>NUCLEOTIDE SEQUENCE [LARGE SCALE GENOMIC DNA]</scope>
    <source>
        <strain evidence="7 8">BT327</strain>
    </source>
</reference>
<dbReference type="RefSeq" id="WP_163910675.1">
    <property type="nucleotide sequence ID" value="NZ_JAAGWD010000001.1"/>
</dbReference>
<comment type="subcellular location">
    <subcellularLocation>
        <location evidence="1">Endomembrane system</location>
        <topology evidence="1">Multi-pass membrane protein</topology>
    </subcellularLocation>
</comment>
<dbReference type="AlphaFoldDB" id="A0A6B3LG79"/>
<evidence type="ECO:0000256" key="1">
    <source>
        <dbReference type="ARBA" id="ARBA00004127"/>
    </source>
</evidence>
<keyword evidence="3" id="KW-1133">Transmembrane helix</keyword>
<gene>
    <name evidence="7" type="ORF">GXP69_00060</name>
</gene>
<sequence length="181" mass="20020">MNNQKAPDGKNISESSFFKKILAKAERYLKHPGEVTRLLNEAFKKATAKKSVGSLAAEAWESLQLLSRMIKAAVAGEYKGIPTTTLVGGVAVIIYFITPIDLIPDIIPVIGLLDDASLLAWFMTSIKAELDRFKEWESMQHEQQRQAAHNQSQHNADPSFGTPKYSDQPEGQVHVEKGGEL</sequence>
<accession>A0A6B3LG79</accession>
<evidence type="ECO:0000313" key="8">
    <source>
        <dbReference type="Proteomes" id="UP000474777"/>
    </source>
</evidence>